<feature type="transmembrane region" description="Helical" evidence="6">
    <location>
        <begin position="142"/>
        <end position="161"/>
    </location>
</feature>
<evidence type="ECO:0000256" key="1">
    <source>
        <dbReference type="ARBA" id="ARBA00004651"/>
    </source>
</evidence>
<dbReference type="InterPro" id="IPR053160">
    <property type="entry name" value="MFS_DHA3_Transporter"/>
</dbReference>
<feature type="transmembrane region" description="Helical" evidence="6">
    <location>
        <begin position="276"/>
        <end position="297"/>
    </location>
</feature>
<proteinExistence type="predicted"/>
<comment type="subcellular location">
    <subcellularLocation>
        <location evidence="1">Cell membrane</location>
        <topology evidence="1">Multi-pass membrane protein</topology>
    </subcellularLocation>
</comment>
<feature type="transmembrane region" description="Helical" evidence="6">
    <location>
        <begin position="369"/>
        <end position="388"/>
    </location>
</feature>
<dbReference type="Proteomes" id="UP000529861">
    <property type="component" value="Unassembled WGS sequence"/>
</dbReference>
<evidence type="ECO:0000256" key="6">
    <source>
        <dbReference type="SAM" id="Phobius"/>
    </source>
</evidence>
<evidence type="ECO:0000256" key="5">
    <source>
        <dbReference type="ARBA" id="ARBA00023136"/>
    </source>
</evidence>
<dbReference type="Gene3D" id="1.20.1250.20">
    <property type="entry name" value="MFS general substrate transporter like domains"/>
    <property type="match status" value="1"/>
</dbReference>
<feature type="domain" description="Major facilitator superfamily (MFS) profile" evidence="7">
    <location>
        <begin position="1"/>
        <end position="394"/>
    </location>
</feature>
<dbReference type="Pfam" id="PF07690">
    <property type="entry name" value="MFS_1"/>
    <property type="match status" value="1"/>
</dbReference>
<dbReference type="InterPro" id="IPR011701">
    <property type="entry name" value="MFS"/>
</dbReference>
<feature type="transmembrane region" description="Helical" evidence="6">
    <location>
        <begin position="76"/>
        <end position="94"/>
    </location>
</feature>
<dbReference type="RefSeq" id="WP_022588677.1">
    <property type="nucleotide sequence ID" value="NZ_JABEQB010000002.1"/>
</dbReference>
<dbReference type="SUPFAM" id="SSF103473">
    <property type="entry name" value="MFS general substrate transporter"/>
    <property type="match status" value="1"/>
</dbReference>
<feature type="transmembrane region" description="Helical" evidence="6">
    <location>
        <begin position="219"/>
        <end position="239"/>
    </location>
</feature>
<evidence type="ECO:0000256" key="3">
    <source>
        <dbReference type="ARBA" id="ARBA00022692"/>
    </source>
</evidence>
<organism evidence="8 9">
    <name type="scientific">Caldanaerobacter subterraneus</name>
    <dbReference type="NCBI Taxonomy" id="911092"/>
    <lineage>
        <taxon>Bacteria</taxon>
        <taxon>Bacillati</taxon>
        <taxon>Bacillota</taxon>
        <taxon>Clostridia</taxon>
        <taxon>Thermoanaerobacterales</taxon>
        <taxon>Thermoanaerobacteraceae</taxon>
        <taxon>Caldanaerobacter</taxon>
    </lineage>
</organism>
<dbReference type="GO" id="GO:0022857">
    <property type="term" value="F:transmembrane transporter activity"/>
    <property type="evidence" value="ECO:0007669"/>
    <property type="project" value="InterPro"/>
</dbReference>
<dbReference type="InterPro" id="IPR036259">
    <property type="entry name" value="MFS_trans_sf"/>
</dbReference>
<dbReference type="PROSITE" id="PS50850">
    <property type="entry name" value="MFS"/>
    <property type="match status" value="1"/>
</dbReference>
<evidence type="ECO:0000313" key="9">
    <source>
        <dbReference type="Proteomes" id="UP000529861"/>
    </source>
</evidence>
<evidence type="ECO:0000313" key="8">
    <source>
        <dbReference type="EMBL" id="NNG65802.1"/>
    </source>
</evidence>
<keyword evidence="3 6" id="KW-0812">Transmembrane</keyword>
<keyword evidence="2" id="KW-0813">Transport</keyword>
<dbReference type="EMBL" id="JABEQB010000002">
    <property type="protein sequence ID" value="NNG65802.1"/>
    <property type="molecule type" value="Genomic_DNA"/>
</dbReference>
<dbReference type="PANTHER" id="PTHR23530">
    <property type="entry name" value="TRANSPORT PROTEIN-RELATED"/>
    <property type="match status" value="1"/>
</dbReference>
<keyword evidence="4 6" id="KW-1133">Transmembrane helix</keyword>
<keyword evidence="5 6" id="KW-0472">Membrane</keyword>
<dbReference type="GO" id="GO:0005886">
    <property type="term" value="C:plasma membrane"/>
    <property type="evidence" value="ECO:0007669"/>
    <property type="project" value="UniProtKB-SubCell"/>
</dbReference>
<protein>
    <submittedName>
        <fullName evidence="8">MFS transporter</fullName>
    </submittedName>
</protein>
<feature type="transmembrane region" description="Helical" evidence="6">
    <location>
        <begin position="100"/>
        <end position="122"/>
    </location>
</feature>
<sequence>MMKLEEYKKATVLYGVLGSLYNMADKLYGTVFILLMYDRNIGSNMISVVFAISSLALAAFDYPTGNISDKYGRKKTAGIGFLFWGIGMIAYGYSTETWGFIFSSIVMSFGIALISGALQSWYVDYLHKLNKLDYKDKIIPKLTGITSFFAAVTLAMGTVLIKKSLNLPVVISGIIACIAGVIALLFLEDNYGEITNDNIFVDIVNNTKKLVKDKNMMKILIRNLFAHTAFICFILSWQIYGANNVGLNPSLNGILLIIFMLLFTFSGFVTSKLVDYFKAVYISIVGMLIGVLGLILVFLMPNVYFFILGLCAFEFGLGMDQSASSAWIHDYIPNDKRATFYSGLSAIRSFYGFFVSIAIGYFIEYFGYTYIWLLAAIAEICAAIYLYVNINDLIPAIQPIYKE</sequence>
<feature type="transmembrane region" description="Helical" evidence="6">
    <location>
        <begin position="340"/>
        <end position="363"/>
    </location>
</feature>
<reference evidence="8 9" key="1">
    <citation type="submission" date="2020-04" db="EMBL/GenBank/DDBJ databases">
        <title>Draft genome sequence of Caldanaerobacter sunterraneus. strain 1523vc isolated from Griffin hot spring, Kamchatka, Russia.</title>
        <authorList>
            <person name="Toshchakov S.V."/>
            <person name="Podosokorskaya O.A."/>
            <person name="Kublanov I.V."/>
            <person name="Korzhenkov A."/>
            <person name="Patrushev M.V."/>
        </authorList>
    </citation>
    <scope>NUCLEOTIDE SEQUENCE [LARGE SCALE GENOMIC DNA]</scope>
    <source>
        <strain evidence="8 9">1523vc</strain>
    </source>
</reference>
<comment type="caution">
    <text evidence="8">The sequence shown here is derived from an EMBL/GenBank/DDBJ whole genome shotgun (WGS) entry which is preliminary data.</text>
</comment>
<accession>A0A7Y2L4U5</accession>
<name>A0A7Y2L4U5_9THEO</name>
<feature type="transmembrane region" description="Helical" evidence="6">
    <location>
        <begin position="303"/>
        <end position="319"/>
    </location>
</feature>
<dbReference type="InterPro" id="IPR020846">
    <property type="entry name" value="MFS_dom"/>
</dbReference>
<feature type="transmembrane region" description="Helical" evidence="6">
    <location>
        <begin position="251"/>
        <end position="269"/>
    </location>
</feature>
<feature type="transmembrane region" description="Helical" evidence="6">
    <location>
        <begin position="167"/>
        <end position="187"/>
    </location>
</feature>
<dbReference type="InterPro" id="IPR005829">
    <property type="entry name" value="Sugar_transporter_CS"/>
</dbReference>
<evidence type="ECO:0000256" key="4">
    <source>
        <dbReference type="ARBA" id="ARBA00022989"/>
    </source>
</evidence>
<feature type="transmembrane region" description="Helical" evidence="6">
    <location>
        <begin position="41"/>
        <end position="64"/>
    </location>
</feature>
<dbReference type="PANTHER" id="PTHR23530:SF1">
    <property type="entry name" value="PERMEASE, MAJOR FACILITATOR SUPERFAMILY-RELATED"/>
    <property type="match status" value="1"/>
</dbReference>
<feature type="transmembrane region" description="Helical" evidence="6">
    <location>
        <begin position="12"/>
        <end position="35"/>
    </location>
</feature>
<dbReference type="PROSITE" id="PS00216">
    <property type="entry name" value="SUGAR_TRANSPORT_1"/>
    <property type="match status" value="1"/>
</dbReference>
<evidence type="ECO:0000259" key="7">
    <source>
        <dbReference type="PROSITE" id="PS50850"/>
    </source>
</evidence>
<evidence type="ECO:0000256" key="2">
    <source>
        <dbReference type="ARBA" id="ARBA00022448"/>
    </source>
</evidence>
<gene>
    <name evidence="8" type="ORF">HKI81_00840</name>
</gene>
<dbReference type="AlphaFoldDB" id="A0A7Y2L4U5"/>